<gene>
    <name evidence="19" type="ORF">K444DRAFT_564659</name>
</gene>
<feature type="transmembrane region" description="Helical" evidence="16">
    <location>
        <begin position="214"/>
        <end position="234"/>
    </location>
</feature>
<reference evidence="19 20" key="1">
    <citation type="submission" date="2016-04" db="EMBL/GenBank/DDBJ databases">
        <title>A degradative enzymes factory behind the ericoid mycorrhizal symbiosis.</title>
        <authorList>
            <consortium name="DOE Joint Genome Institute"/>
            <person name="Martino E."/>
            <person name="Morin E."/>
            <person name="Grelet G."/>
            <person name="Kuo A."/>
            <person name="Kohler A."/>
            <person name="Daghino S."/>
            <person name="Barry K."/>
            <person name="Choi C."/>
            <person name="Cichocki N."/>
            <person name="Clum A."/>
            <person name="Copeland A."/>
            <person name="Hainaut M."/>
            <person name="Haridas S."/>
            <person name="Labutti K."/>
            <person name="Lindquist E."/>
            <person name="Lipzen A."/>
            <person name="Khouja H.-R."/>
            <person name="Murat C."/>
            <person name="Ohm R."/>
            <person name="Olson A."/>
            <person name="Spatafora J."/>
            <person name="Veneault-Fourrey C."/>
            <person name="Henrissat B."/>
            <person name="Grigoriev I."/>
            <person name="Martin F."/>
            <person name="Perotto S."/>
        </authorList>
    </citation>
    <scope>NUCLEOTIDE SEQUENCE [LARGE SCALE GENOMIC DNA]</scope>
    <source>
        <strain evidence="19 20">E</strain>
    </source>
</reference>
<accession>A0A2J6T455</accession>
<dbReference type="GO" id="GO:0005576">
    <property type="term" value="C:extracellular region"/>
    <property type="evidence" value="ECO:0007669"/>
    <property type="project" value="UniProtKB-SubCell"/>
</dbReference>
<dbReference type="EMBL" id="KZ613843">
    <property type="protein sequence ID" value="PMD57808.1"/>
    <property type="molecule type" value="Genomic_DNA"/>
</dbReference>
<dbReference type="RefSeq" id="XP_024734712.1">
    <property type="nucleotide sequence ID" value="XM_024877073.1"/>
</dbReference>
<keyword evidence="20" id="KW-1185">Reference proteome</keyword>
<keyword evidence="9 16" id="KW-1133">Transmembrane helix</keyword>
<evidence type="ECO:0000256" key="1">
    <source>
        <dbReference type="ARBA" id="ARBA00004141"/>
    </source>
</evidence>
<evidence type="ECO:0000256" key="9">
    <source>
        <dbReference type="ARBA" id="ARBA00022989"/>
    </source>
</evidence>
<feature type="transmembrane region" description="Helical" evidence="16">
    <location>
        <begin position="136"/>
        <end position="157"/>
    </location>
</feature>
<dbReference type="OrthoDB" id="5329176at2759"/>
<keyword evidence="12" id="KW-0449">Lipoprotein</keyword>
<evidence type="ECO:0000256" key="13">
    <source>
        <dbReference type="ARBA" id="ARBA00038359"/>
    </source>
</evidence>
<dbReference type="PANTHER" id="PTHR33048:SF47">
    <property type="entry name" value="INTEGRAL MEMBRANE PROTEIN-RELATED"/>
    <property type="match status" value="1"/>
</dbReference>
<proteinExistence type="inferred from homology"/>
<dbReference type="SMART" id="SM00747">
    <property type="entry name" value="CFEM"/>
    <property type="match status" value="1"/>
</dbReference>
<feature type="chain" id="PRO_5014332141" description="CFEM domain-containing protein" evidence="17">
    <location>
        <begin position="28"/>
        <end position="476"/>
    </location>
</feature>
<evidence type="ECO:0000256" key="14">
    <source>
        <dbReference type="PROSITE-ProRule" id="PRU01356"/>
    </source>
</evidence>
<evidence type="ECO:0000256" key="8">
    <source>
        <dbReference type="ARBA" id="ARBA00022729"/>
    </source>
</evidence>
<evidence type="ECO:0000256" key="10">
    <source>
        <dbReference type="ARBA" id="ARBA00023136"/>
    </source>
</evidence>
<dbReference type="Pfam" id="PF05730">
    <property type="entry name" value="CFEM"/>
    <property type="match status" value="1"/>
</dbReference>
<keyword evidence="5" id="KW-0964">Secreted</keyword>
<evidence type="ECO:0000256" key="7">
    <source>
        <dbReference type="ARBA" id="ARBA00022692"/>
    </source>
</evidence>
<comment type="similarity">
    <text evidence="4">Belongs to the RBT5 family.</text>
</comment>
<keyword evidence="11" id="KW-1015">Disulfide bond</keyword>
<evidence type="ECO:0000256" key="6">
    <source>
        <dbReference type="ARBA" id="ARBA00022622"/>
    </source>
</evidence>
<feature type="transmembrane region" description="Helical" evidence="16">
    <location>
        <begin position="107"/>
        <end position="127"/>
    </location>
</feature>
<dbReference type="InterPro" id="IPR049326">
    <property type="entry name" value="Rhodopsin_dom_fungi"/>
</dbReference>
<dbReference type="Pfam" id="PF20684">
    <property type="entry name" value="Fung_rhodopsin"/>
    <property type="match status" value="1"/>
</dbReference>
<name>A0A2J6T455_9HELO</name>
<dbReference type="GO" id="GO:0098552">
    <property type="term" value="C:side of membrane"/>
    <property type="evidence" value="ECO:0007669"/>
    <property type="project" value="UniProtKB-KW"/>
</dbReference>
<keyword evidence="14" id="KW-0408">Iron</keyword>
<evidence type="ECO:0000256" key="15">
    <source>
        <dbReference type="SAM" id="MobiDB-lite"/>
    </source>
</evidence>
<evidence type="ECO:0000256" key="3">
    <source>
        <dbReference type="ARBA" id="ARBA00004613"/>
    </source>
</evidence>
<evidence type="ECO:0000259" key="18">
    <source>
        <dbReference type="PROSITE" id="PS52012"/>
    </source>
</evidence>
<organism evidence="19 20">
    <name type="scientific">Hyaloscypha bicolor E</name>
    <dbReference type="NCBI Taxonomy" id="1095630"/>
    <lineage>
        <taxon>Eukaryota</taxon>
        <taxon>Fungi</taxon>
        <taxon>Dikarya</taxon>
        <taxon>Ascomycota</taxon>
        <taxon>Pezizomycotina</taxon>
        <taxon>Leotiomycetes</taxon>
        <taxon>Helotiales</taxon>
        <taxon>Hyaloscyphaceae</taxon>
        <taxon>Hyaloscypha</taxon>
        <taxon>Hyaloscypha bicolor</taxon>
    </lineage>
</organism>
<dbReference type="PROSITE" id="PS52012">
    <property type="entry name" value="CFEM"/>
    <property type="match status" value="1"/>
</dbReference>
<comment type="caution">
    <text evidence="14">Lacks conserved residue(s) required for the propagation of feature annotation.</text>
</comment>
<keyword evidence="14" id="KW-0349">Heme</keyword>
<evidence type="ECO:0000313" key="20">
    <source>
        <dbReference type="Proteomes" id="UP000235371"/>
    </source>
</evidence>
<evidence type="ECO:0000256" key="2">
    <source>
        <dbReference type="ARBA" id="ARBA00004589"/>
    </source>
</evidence>
<sequence>MVLLFFPFVASFLGAVILQGTCATAQSQPPLCSVNCTVTVLSNAGCQLADIKKCLCTNDILQYELVVCVVSSCNRADQMTATQIFQDEICLGAPFPSRQVEIIRAEIILAAFTFPIVILRLISRVWIAHKIWWDDWMVILATVLMVPNTAIPIYTAYHGFGVHVWNVRVQDQIIPLQLYYVAQIFYALIQNIAKFSILFLYLRIFPTPQFRLAVKLSMVVIVCHTIAFTIGVGMQCLPLDSLWDLTIHAKCIDIHVFAISGAVLSIFYDIVIMLLPISELKGLNLTLKKRIALCFMFALGSFACVTSMVRLKYLKDFYPTIDASWDSTDVVLWSDIETCTAIICSCLMCIRPLLAKCFPALFASSNVSSTVKLSSKSISSGLRSPWKIRGNRFSSRTRSLGTANLSSMGGEGDEQMFVIQGPNVAESRGKGPSRAQDGLELEERGMTPTTLSTVEGERNIESSAEDLGVYHGGGER</sequence>
<evidence type="ECO:0000256" key="4">
    <source>
        <dbReference type="ARBA" id="ARBA00010031"/>
    </source>
</evidence>
<dbReference type="GO" id="GO:0046872">
    <property type="term" value="F:metal ion binding"/>
    <property type="evidence" value="ECO:0007669"/>
    <property type="project" value="UniProtKB-UniRule"/>
</dbReference>
<keyword evidence="7 16" id="KW-0812">Transmembrane</keyword>
<dbReference type="InParanoid" id="A0A2J6T455"/>
<comment type="subcellular location">
    <subcellularLocation>
        <location evidence="2">Membrane</location>
        <topology evidence="2">Lipid-anchor</topology>
        <topology evidence="2">GPI-anchor</topology>
    </subcellularLocation>
    <subcellularLocation>
        <location evidence="1">Membrane</location>
        <topology evidence="1">Multi-pass membrane protein</topology>
    </subcellularLocation>
    <subcellularLocation>
        <location evidence="3">Secreted</location>
    </subcellularLocation>
</comment>
<keyword evidence="8 17" id="KW-0732">Signal</keyword>
<feature type="binding site" description="axial binding residue" evidence="14">
    <location>
        <position position="50"/>
    </location>
    <ligand>
        <name>heme</name>
        <dbReference type="ChEBI" id="CHEBI:30413"/>
    </ligand>
    <ligandPart>
        <name>Fe</name>
        <dbReference type="ChEBI" id="CHEBI:18248"/>
    </ligandPart>
</feature>
<feature type="region of interest" description="Disordered" evidence="15">
    <location>
        <begin position="424"/>
        <end position="476"/>
    </location>
</feature>
<feature type="domain" description="CFEM" evidence="18">
    <location>
        <begin position="4"/>
        <end position="115"/>
    </location>
</feature>
<evidence type="ECO:0000256" key="16">
    <source>
        <dbReference type="SAM" id="Phobius"/>
    </source>
</evidence>
<feature type="transmembrane region" description="Helical" evidence="16">
    <location>
        <begin position="177"/>
        <end position="202"/>
    </location>
</feature>
<dbReference type="STRING" id="1095630.A0A2J6T455"/>
<dbReference type="GeneID" id="36585150"/>
<dbReference type="Proteomes" id="UP000235371">
    <property type="component" value="Unassembled WGS sequence"/>
</dbReference>
<evidence type="ECO:0000256" key="12">
    <source>
        <dbReference type="ARBA" id="ARBA00023288"/>
    </source>
</evidence>
<evidence type="ECO:0000256" key="5">
    <source>
        <dbReference type="ARBA" id="ARBA00022525"/>
    </source>
</evidence>
<dbReference type="InterPro" id="IPR008427">
    <property type="entry name" value="Extracellular_membr_CFEM_dom"/>
</dbReference>
<keyword evidence="14" id="KW-0479">Metal-binding</keyword>
<keyword evidence="10 16" id="KW-0472">Membrane</keyword>
<comment type="similarity">
    <text evidence="13">Belongs to the SAT4 family.</text>
</comment>
<evidence type="ECO:0000256" key="17">
    <source>
        <dbReference type="SAM" id="SignalP"/>
    </source>
</evidence>
<protein>
    <recommendedName>
        <fullName evidence="18">CFEM domain-containing protein</fullName>
    </recommendedName>
</protein>
<evidence type="ECO:0000313" key="19">
    <source>
        <dbReference type="EMBL" id="PMD57808.1"/>
    </source>
</evidence>
<keyword evidence="6" id="KW-0325">Glycoprotein</keyword>
<keyword evidence="6" id="KW-0336">GPI-anchor</keyword>
<dbReference type="InterPro" id="IPR052337">
    <property type="entry name" value="SAT4-like"/>
</dbReference>
<dbReference type="AlphaFoldDB" id="A0A2J6T455"/>
<feature type="transmembrane region" description="Helical" evidence="16">
    <location>
        <begin position="254"/>
        <end position="278"/>
    </location>
</feature>
<feature type="transmembrane region" description="Helical" evidence="16">
    <location>
        <begin position="290"/>
        <end position="310"/>
    </location>
</feature>
<dbReference type="PANTHER" id="PTHR33048">
    <property type="entry name" value="PTH11-LIKE INTEGRAL MEMBRANE PROTEIN (AFU_ORTHOLOGUE AFUA_5G11245)"/>
    <property type="match status" value="1"/>
</dbReference>
<evidence type="ECO:0000256" key="11">
    <source>
        <dbReference type="ARBA" id="ARBA00023157"/>
    </source>
</evidence>
<feature type="signal peptide" evidence="17">
    <location>
        <begin position="1"/>
        <end position="27"/>
    </location>
</feature>